<feature type="region of interest" description="Disordered" evidence="7">
    <location>
        <begin position="230"/>
        <end position="250"/>
    </location>
</feature>
<evidence type="ECO:0000256" key="4">
    <source>
        <dbReference type="ARBA" id="ARBA00023125"/>
    </source>
</evidence>
<keyword evidence="5" id="KW-0804">Transcription</keyword>
<organism evidence="10 11">
    <name type="scientific">Zingiber officinale</name>
    <name type="common">Ginger</name>
    <name type="synonym">Amomum zingiber</name>
    <dbReference type="NCBI Taxonomy" id="94328"/>
    <lineage>
        <taxon>Eukaryota</taxon>
        <taxon>Viridiplantae</taxon>
        <taxon>Streptophyta</taxon>
        <taxon>Embryophyta</taxon>
        <taxon>Tracheophyta</taxon>
        <taxon>Spermatophyta</taxon>
        <taxon>Magnoliopsida</taxon>
        <taxon>Liliopsida</taxon>
        <taxon>Zingiberales</taxon>
        <taxon>Zingiberaceae</taxon>
        <taxon>Zingiber</taxon>
    </lineage>
</organism>
<evidence type="ECO:0000259" key="8">
    <source>
        <dbReference type="PROSITE" id="PS50090"/>
    </source>
</evidence>
<evidence type="ECO:0000313" key="11">
    <source>
        <dbReference type="Proteomes" id="UP000734854"/>
    </source>
</evidence>
<dbReference type="FunFam" id="1.10.10.60:FF:000324">
    <property type="entry name" value="Transcription factor MYB3R-2"/>
    <property type="match status" value="1"/>
</dbReference>
<feature type="domain" description="Myb-like" evidence="8">
    <location>
        <begin position="94"/>
        <end position="145"/>
    </location>
</feature>
<protein>
    <submittedName>
        <fullName evidence="10">Uncharacterized protein</fullName>
    </submittedName>
</protein>
<keyword evidence="3" id="KW-0805">Transcription regulation</keyword>
<comment type="subcellular location">
    <subcellularLocation>
        <location evidence="1">Nucleus</location>
    </subcellularLocation>
</comment>
<evidence type="ECO:0000256" key="7">
    <source>
        <dbReference type="SAM" id="MobiDB-lite"/>
    </source>
</evidence>
<keyword evidence="6" id="KW-0539">Nucleus</keyword>
<dbReference type="OrthoDB" id="2143914at2759"/>
<name>A0A8J5HBU0_ZINOF</name>
<evidence type="ECO:0000259" key="9">
    <source>
        <dbReference type="PROSITE" id="PS51294"/>
    </source>
</evidence>
<dbReference type="FunFam" id="1.10.10.60:FF:000010">
    <property type="entry name" value="Transcriptional activator Myb isoform A"/>
    <property type="match status" value="1"/>
</dbReference>
<feature type="domain" description="HTH myb-type" evidence="9">
    <location>
        <begin position="94"/>
        <end position="149"/>
    </location>
</feature>
<dbReference type="InterPro" id="IPR001005">
    <property type="entry name" value="SANT/Myb"/>
</dbReference>
<feature type="domain" description="Myb-like" evidence="8">
    <location>
        <begin position="42"/>
        <end position="93"/>
    </location>
</feature>
<keyword evidence="4" id="KW-0238">DNA-binding</keyword>
<evidence type="ECO:0000313" key="10">
    <source>
        <dbReference type="EMBL" id="KAG6523595.1"/>
    </source>
</evidence>
<comment type="caution">
    <text evidence="10">The sequence shown here is derived from an EMBL/GenBank/DDBJ whole genome shotgun (WGS) entry which is preliminary data.</text>
</comment>
<dbReference type="GO" id="GO:0005634">
    <property type="term" value="C:nucleus"/>
    <property type="evidence" value="ECO:0007669"/>
    <property type="project" value="UniProtKB-SubCell"/>
</dbReference>
<evidence type="ECO:0000256" key="1">
    <source>
        <dbReference type="ARBA" id="ARBA00004123"/>
    </source>
</evidence>
<dbReference type="InterPro" id="IPR017930">
    <property type="entry name" value="Myb_dom"/>
</dbReference>
<dbReference type="PANTHER" id="PTHR45614:SF266">
    <property type="entry name" value="TRANSCRIPTION FACTOR MYB3R-4"/>
    <property type="match status" value="1"/>
</dbReference>
<evidence type="ECO:0000256" key="3">
    <source>
        <dbReference type="ARBA" id="ARBA00023015"/>
    </source>
</evidence>
<evidence type="ECO:0000256" key="6">
    <source>
        <dbReference type="ARBA" id="ARBA00023242"/>
    </source>
</evidence>
<keyword evidence="2" id="KW-0677">Repeat</keyword>
<evidence type="ECO:0000256" key="5">
    <source>
        <dbReference type="ARBA" id="ARBA00023163"/>
    </source>
</evidence>
<dbReference type="PANTHER" id="PTHR45614">
    <property type="entry name" value="MYB PROTEIN-RELATED"/>
    <property type="match status" value="1"/>
</dbReference>
<proteinExistence type="predicted"/>
<accession>A0A8J5HBU0</accession>
<dbReference type="FunFam" id="1.10.10.60:FF:000016">
    <property type="entry name" value="Transcriptional activator Myb isoform A"/>
    <property type="match status" value="1"/>
</dbReference>
<dbReference type="SMART" id="SM00717">
    <property type="entry name" value="SANT"/>
    <property type="match status" value="3"/>
</dbReference>
<dbReference type="PROSITE" id="PS51294">
    <property type="entry name" value="HTH_MYB"/>
    <property type="match status" value="3"/>
</dbReference>
<feature type="compositionally biased region" description="Basic and acidic residues" evidence="7">
    <location>
        <begin position="1"/>
        <end position="13"/>
    </location>
</feature>
<keyword evidence="11" id="KW-1185">Reference proteome</keyword>
<dbReference type="GO" id="GO:0000981">
    <property type="term" value="F:DNA-binding transcription factor activity, RNA polymerase II-specific"/>
    <property type="evidence" value="ECO:0007669"/>
    <property type="project" value="TreeGrafter"/>
</dbReference>
<feature type="domain" description="HTH myb-type" evidence="9">
    <location>
        <begin position="42"/>
        <end position="93"/>
    </location>
</feature>
<dbReference type="PROSITE" id="PS50090">
    <property type="entry name" value="MYB_LIKE"/>
    <property type="match status" value="3"/>
</dbReference>
<feature type="region of interest" description="Disordered" evidence="7">
    <location>
        <begin position="1"/>
        <end position="53"/>
    </location>
</feature>
<dbReference type="EMBL" id="JACMSC010000004">
    <property type="protein sequence ID" value="KAG6523595.1"/>
    <property type="molecule type" value="Genomic_DNA"/>
</dbReference>
<feature type="compositionally biased region" description="Polar residues" evidence="7">
    <location>
        <begin position="31"/>
        <end position="49"/>
    </location>
</feature>
<feature type="domain" description="HTH myb-type" evidence="9">
    <location>
        <begin position="150"/>
        <end position="200"/>
    </location>
</feature>
<dbReference type="AlphaFoldDB" id="A0A8J5HBU0"/>
<evidence type="ECO:0000256" key="2">
    <source>
        <dbReference type="ARBA" id="ARBA00022737"/>
    </source>
</evidence>
<reference evidence="10 11" key="1">
    <citation type="submission" date="2020-08" db="EMBL/GenBank/DDBJ databases">
        <title>Plant Genome Project.</title>
        <authorList>
            <person name="Zhang R.-G."/>
        </authorList>
    </citation>
    <scope>NUCLEOTIDE SEQUENCE [LARGE SCALE GENOMIC DNA]</scope>
    <source>
        <tissue evidence="10">Rhizome</tissue>
    </source>
</reference>
<dbReference type="Proteomes" id="UP000734854">
    <property type="component" value="Unassembled WGS sequence"/>
</dbReference>
<gene>
    <name evidence="10" type="ORF">ZIOFF_013456</name>
</gene>
<dbReference type="InterPro" id="IPR050560">
    <property type="entry name" value="MYB_TF"/>
</dbReference>
<feature type="domain" description="Myb-like" evidence="8">
    <location>
        <begin position="146"/>
        <end position="196"/>
    </location>
</feature>
<sequence length="1026" mass="113641">MVSDKGKRVHTDEVSSSSAVHDVNGYEIQKQRSLNGRTTGPTRRSTKGQWTPEEDDILSKAVENFNGKNWKKIAECFPDRTDVQCLHRWQKVLNPDLVKGPWSKEEDEIIIEMVNKLGPKKWSAIAQALPGRIGKQCRERWHNHLNPSINREPWTQKEEIALIIAHQIHGNKWAELTKYLPGRTDNAIKNHWNSSVKKKISSYLASGLLSQFKGIPDAENSLLVDGQTCNESDRKERLEDEDSLERSQTSSANLCCSQSDELVNKVPIDDDKKDNRNITREEFQDSHFAMCINEYACVVPEVQYEVSTSPSLIPENIPETNAEDMRAYKLSNNSSVEVSQKSLDLEEMSEYNNLCMRNNTNEFSVWPNLLDHHEKQSNVNICEIGCFDNCLYGSGVSQGNIEEIPIDLGVPDFLNSDSSAVNSGNSLIFESYKNLTMLSNQVYPGSSCGMLGISHCNNNLVALAPPYQTTVHENLYGCYALETREVTFGAQDQEVITCSYNGVAYPSCSSMCHTDSSQPKVTLLEGKGQEIGIAKQTHSKDMVSVTPDLKLTPRDVDKNVQSVDMLSVDMTESGALFYEPPCLPSSEIPFFSCDLISSGNFQQEYSPLGIRQLMMSPMNCSTSYNFWDSPSHDDSADALLKNAAKSFMSTPSIMKKRQRELLSPLVEQRADKKPGKHMVSTSRSFPLDYDDKCSEINMNNEVILDKTSPNCAEVAFNCPSDNQQNVPSLDDDKENIMHFAEHATDCTGKGTSSPTTLNATTKLNSGASRRILSRALVACNSKDQGPSRELSITSAKSLKVKTISNSTDEPNNGQIEPCAQLADFPIVLSPCVVETHKNLDSAPEIAKYSVQSTRPSPLVVGKCSSTIDDITHLNIFGDTPGIKRGIESPSAWKSPWFMNSLLPGHVISSDLTFEDLGYFMSPGDRSYDAIGLLKQFNAHTAEVVAEAQELLRSGSPVTLEDKKLSEESADCGKELKILQMPSTIVTEARVLDFSGCGTPVKKPETLKTGSSEMTLSPSSYLMKVCR</sequence>
<dbReference type="GO" id="GO:0000978">
    <property type="term" value="F:RNA polymerase II cis-regulatory region sequence-specific DNA binding"/>
    <property type="evidence" value="ECO:0007669"/>
    <property type="project" value="TreeGrafter"/>
</dbReference>
<dbReference type="CDD" id="cd00167">
    <property type="entry name" value="SANT"/>
    <property type="match status" value="3"/>
</dbReference>
<dbReference type="Pfam" id="PF00249">
    <property type="entry name" value="Myb_DNA-binding"/>
    <property type="match status" value="3"/>
</dbReference>